<dbReference type="STRING" id="43335.A0A4U5MBZ0"/>
<sequence length="961" mass="107122">MAPIPQTPVTTAITLSPLCLPSQNSFYFPSKPPPTTSQPPPQPLTSHILSKPNHLHRRRFSSCTSQFLLSSPLSLTKPQNLESSFPLDSNYHSPQTNTDCLIEVDDLFNLLRLSVKCTDIDLARALHASILKLGEDTHLGNAVIAAYIKLGLVVDAYGVFMGMSTPDVVSYSTLISSFSKLNRETEAIQLFFRMRISGIEPNEYSFVAILTACIRSLELEMGLQVHALAIKLGYSQLVFVANALMGLYGKCGCLDQAMHLFDEMPQRDIASWNTMISSLVKGLSYEKALELFRVLNQKKGFKADQFTLSTLLTACARCHARIQGREIHAYSIRVGLENNLSVSNAIIGVYTRCGSLNHVAALFERMPFRDVISWTEMITAYMEFGLVDLAVDMFNKMPEKNSVSYNALLTGFCKNNEGLKALNLFVRMVQEGAELTDFTLTSVINACGLLLKLEISRQIHGFIIKFGFRSNACIEAALIDMCSKCGRMDDADRMFQSLSTDGGNSIIQTSMICGYARNGLPEEAICLFYRSQSEGTMVLDEVAFTSILGVCGTLGFHEVGKQIHCQALKTGFHAELGVGNSIISMYSKCYNIDDAIKAFNTMPAHNVVSWNGLIAGQLLHRQGDEALAIWSSMEKAGIKPDAITFVLIVSAYKYTSSNLLDECRSLFLSMKMIHDLEPTSEHYASLVGVLGYWGLLEEAEELIDTMPFVPEVSVWRALLDGCRIHANTSIGKRVAKHIIGMEPRDPSTYVLVSNLYAASGRWHCSEMVRENMRDRGFRKHPCRSWVIHKKQLHTFYARDKSHPQSKDIYSGLDILILKCLKAGYEPDMSFVLQEVEEQQKKDFLFYHSAKLAATYGLLKTRPGEPIRVVKNIILCRDCHTFLKYATVVTQREIIFRDASGFHCFSNGQCSCKGVKGLTSGNIENAGSSVELVKRAAGFLRVGFCKNFRRFIFEYIANDEVA</sequence>
<dbReference type="NCBIfam" id="TIGR00756">
    <property type="entry name" value="PPR"/>
    <property type="match status" value="6"/>
</dbReference>
<evidence type="ECO:0000259" key="4">
    <source>
        <dbReference type="Pfam" id="PF14432"/>
    </source>
</evidence>
<protein>
    <recommendedName>
        <fullName evidence="4">DYW domain-containing protein</fullName>
    </recommendedName>
</protein>
<dbReference type="InterPro" id="IPR032867">
    <property type="entry name" value="DYW_dom"/>
</dbReference>
<evidence type="ECO:0000256" key="1">
    <source>
        <dbReference type="ARBA" id="ARBA00006643"/>
    </source>
</evidence>
<dbReference type="Pfam" id="PF13041">
    <property type="entry name" value="PPR_2"/>
    <property type="match status" value="4"/>
</dbReference>
<accession>A0A4U5MBZ0</accession>
<comment type="similarity">
    <text evidence="1">Belongs to the PPR family. PCMP-H subfamily.</text>
</comment>
<evidence type="ECO:0000256" key="3">
    <source>
        <dbReference type="PROSITE-ProRule" id="PRU00708"/>
    </source>
</evidence>
<gene>
    <name evidence="5" type="ORF">D5086_0000310080</name>
</gene>
<evidence type="ECO:0000256" key="2">
    <source>
        <dbReference type="ARBA" id="ARBA00022737"/>
    </source>
</evidence>
<feature type="repeat" description="PPR" evidence="3">
    <location>
        <begin position="401"/>
        <end position="435"/>
    </location>
</feature>
<dbReference type="InterPro" id="IPR046849">
    <property type="entry name" value="E2_motif"/>
</dbReference>
<dbReference type="FunFam" id="1.25.40.10:FF:002102">
    <property type="entry name" value="Pentatricopeptide repeat-containing protein103"/>
    <property type="match status" value="1"/>
</dbReference>
<dbReference type="InterPro" id="IPR011990">
    <property type="entry name" value="TPR-like_helical_dom_sf"/>
</dbReference>
<dbReference type="Pfam" id="PF01535">
    <property type="entry name" value="PPR"/>
    <property type="match status" value="4"/>
</dbReference>
<dbReference type="PANTHER" id="PTHR47926:SF512">
    <property type="entry name" value="REPEAT (PPR) SUPERFAMILY PROTEIN, PUTATIVE-RELATED"/>
    <property type="match status" value="1"/>
</dbReference>
<feature type="repeat" description="PPR" evidence="3">
    <location>
        <begin position="237"/>
        <end position="271"/>
    </location>
</feature>
<dbReference type="GO" id="GO:0008270">
    <property type="term" value="F:zinc ion binding"/>
    <property type="evidence" value="ECO:0007669"/>
    <property type="project" value="InterPro"/>
</dbReference>
<feature type="repeat" description="PPR" evidence="3">
    <location>
        <begin position="167"/>
        <end position="201"/>
    </location>
</feature>
<feature type="domain" description="DYW" evidence="4">
    <location>
        <begin position="823"/>
        <end position="913"/>
    </location>
</feature>
<evidence type="ECO:0000313" key="5">
    <source>
        <dbReference type="EMBL" id="TKR66532.1"/>
    </source>
</evidence>
<dbReference type="GO" id="GO:0003723">
    <property type="term" value="F:RNA binding"/>
    <property type="evidence" value="ECO:0007669"/>
    <property type="project" value="InterPro"/>
</dbReference>
<name>A0A4U5MBZ0_POPAL</name>
<dbReference type="Gene3D" id="1.25.40.10">
    <property type="entry name" value="Tetratricopeptide repeat domain"/>
    <property type="match status" value="6"/>
</dbReference>
<dbReference type="Pfam" id="PF20430">
    <property type="entry name" value="Eplus_motif"/>
    <property type="match status" value="1"/>
</dbReference>
<dbReference type="InterPro" id="IPR002885">
    <property type="entry name" value="PPR_rpt"/>
</dbReference>
<dbReference type="FunFam" id="1.25.40.10:FF:000196">
    <property type="entry name" value="Pentatricopeptide repeat-containing protein At4g14850"/>
    <property type="match status" value="1"/>
</dbReference>
<comment type="caution">
    <text evidence="5">The sequence shown here is derived from an EMBL/GenBank/DDBJ whole genome shotgun (WGS) entry which is preliminary data.</text>
</comment>
<proteinExistence type="inferred from homology"/>
<dbReference type="FunFam" id="1.25.40.10:FF:000679">
    <property type="entry name" value="Pentatricopeptide repeat-containing protein At5g03800"/>
    <property type="match status" value="1"/>
</dbReference>
<dbReference type="PANTHER" id="PTHR47926">
    <property type="entry name" value="PENTATRICOPEPTIDE REPEAT-CONTAINING PROTEIN"/>
    <property type="match status" value="1"/>
</dbReference>
<dbReference type="FunFam" id="1.25.40.10:FF:000073">
    <property type="entry name" value="Pentatricopeptide repeat-containing protein chloroplastic"/>
    <property type="match status" value="1"/>
</dbReference>
<dbReference type="Pfam" id="PF20431">
    <property type="entry name" value="E_motif"/>
    <property type="match status" value="1"/>
</dbReference>
<dbReference type="GO" id="GO:0009451">
    <property type="term" value="P:RNA modification"/>
    <property type="evidence" value="ECO:0007669"/>
    <property type="project" value="InterPro"/>
</dbReference>
<keyword evidence="2" id="KW-0677">Repeat</keyword>
<reference evidence="5" key="1">
    <citation type="submission" date="2018-10" db="EMBL/GenBank/DDBJ databases">
        <title>Population genomic analysis revealed the cold adaptation of white poplar.</title>
        <authorList>
            <person name="Liu Y.-J."/>
        </authorList>
    </citation>
    <scope>NUCLEOTIDE SEQUENCE [LARGE SCALE GENOMIC DNA]</scope>
    <source>
        <strain evidence="5">PAL-ZL1</strain>
    </source>
</reference>
<organism evidence="5">
    <name type="scientific">Populus alba</name>
    <name type="common">White poplar</name>
    <dbReference type="NCBI Taxonomy" id="43335"/>
    <lineage>
        <taxon>Eukaryota</taxon>
        <taxon>Viridiplantae</taxon>
        <taxon>Streptophyta</taxon>
        <taxon>Embryophyta</taxon>
        <taxon>Tracheophyta</taxon>
        <taxon>Spermatophyta</taxon>
        <taxon>Magnoliopsida</taxon>
        <taxon>eudicotyledons</taxon>
        <taxon>Gunneridae</taxon>
        <taxon>Pentapetalae</taxon>
        <taxon>rosids</taxon>
        <taxon>fabids</taxon>
        <taxon>Malpighiales</taxon>
        <taxon>Salicaceae</taxon>
        <taxon>Saliceae</taxon>
        <taxon>Populus</taxon>
    </lineage>
</organism>
<feature type="repeat" description="PPR" evidence="3">
    <location>
        <begin position="370"/>
        <end position="400"/>
    </location>
</feature>
<dbReference type="PROSITE" id="PS51375">
    <property type="entry name" value="PPR"/>
    <property type="match status" value="5"/>
</dbReference>
<dbReference type="AlphaFoldDB" id="A0A4U5MBZ0"/>
<feature type="repeat" description="PPR" evidence="3">
    <location>
        <begin position="606"/>
        <end position="640"/>
    </location>
</feature>
<dbReference type="Pfam" id="PF14432">
    <property type="entry name" value="DYW_deaminase"/>
    <property type="match status" value="1"/>
</dbReference>
<dbReference type="InterPro" id="IPR046960">
    <property type="entry name" value="PPR_At4g14850-like_plant"/>
</dbReference>
<dbReference type="EMBL" id="RCHU01001202">
    <property type="protein sequence ID" value="TKR66532.1"/>
    <property type="molecule type" value="Genomic_DNA"/>
</dbReference>
<dbReference type="InterPro" id="IPR046848">
    <property type="entry name" value="E_motif"/>
</dbReference>